<accession>A0A285V673</accession>
<name>A0A285V673_9ACTN</name>
<dbReference type="RefSeq" id="WP_097195172.1">
    <property type="nucleotide sequence ID" value="NZ_OBQI01000003.1"/>
</dbReference>
<dbReference type="InterPro" id="IPR004378">
    <property type="entry name" value="F420H2_quin_Rdtase"/>
</dbReference>
<sequence length="158" mass="17356">MQVRDISARPPAGATGGGRPTPRTLPATLRARLVNPVVRGLLRTPAHRMLSGSVLLLAYTGRRTGVRRELPVMFARLGDRYVVIAGHAGTKTWWRNFAGAARPVTVTVAGRRRSCRARLLEPGSAERRAALDAYRQRYPRVPADEAAPVLVLTPDQRF</sequence>
<feature type="region of interest" description="Disordered" evidence="1">
    <location>
        <begin position="1"/>
        <end position="25"/>
    </location>
</feature>
<keyword evidence="3" id="KW-1185">Reference proteome</keyword>
<evidence type="ECO:0000313" key="2">
    <source>
        <dbReference type="EMBL" id="SOC49624.1"/>
    </source>
</evidence>
<proteinExistence type="predicted"/>
<dbReference type="NCBIfam" id="TIGR00026">
    <property type="entry name" value="hi_GC_TIGR00026"/>
    <property type="match status" value="1"/>
</dbReference>
<dbReference type="Gene3D" id="2.30.110.10">
    <property type="entry name" value="Electron Transport, Fmn-binding Protein, Chain A"/>
    <property type="match status" value="1"/>
</dbReference>
<gene>
    <name evidence="2" type="ORF">SAMN05660748_2352</name>
</gene>
<dbReference type="Proteomes" id="UP000219435">
    <property type="component" value="Unassembled WGS sequence"/>
</dbReference>
<dbReference type="Pfam" id="PF04075">
    <property type="entry name" value="F420H2_quin_red"/>
    <property type="match status" value="1"/>
</dbReference>
<protein>
    <submittedName>
        <fullName evidence="2">Deazaflavin-dependent oxidoreductase, nitroreductase family</fullName>
    </submittedName>
</protein>
<dbReference type="OrthoDB" id="3292498at2"/>
<dbReference type="GO" id="GO:0016491">
    <property type="term" value="F:oxidoreductase activity"/>
    <property type="evidence" value="ECO:0007669"/>
    <property type="project" value="InterPro"/>
</dbReference>
<evidence type="ECO:0000313" key="3">
    <source>
        <dbReference type="Proteomes" id="UP000219435"/>
    </source>
</evidence>
<organism evidence="2 3">
    <name type="scientific">Blastococcus aggregatus</name>
    <dbReference type="NCBI Taxonomy" id="38502"/>
    <lineage>
        <taxon>Bacteria</taxon>
        <taxon>Bacillati</taxon>
        <taxon>Actinomycetota</taxon>
        <taxon>Actinomycetes</taxon>
        <taxon>Geodermatophilales</taxon>
        <taxon>Geodermatophilaceae</taxon>
        <taxon>Blastococcus</taxon>
    </lineage>
</organism>
<reference evidence="3" key="1">
    <citation type="submission" date="2017-08" db="EMBL/GenBank/DDBJ databases">
        <authorList>
            <person name="Varghese N."/>
            <person name="Submissions S."/>
        </authorList>
    </citation>
    <scope>NUCLEOTIDE SEQUENCE [LARGE SCALE GENOMIC DNA]</scope>
    <source>
        <strain evidence="3">DSM 4725</strain>
    </source>
</reference>
<evidence type="ECO:0000256" key="1">
    <source>
        <dbReference type="SAM" id="MobiDB-lite"/>
    </source>
</evidence>
<dbReference type="EMBL" id="OBQI01000003">
    <property type="protein sequence ID" value="SOC49624.1"/>
    <property type="molecule type" value="Genomic_DNA"/>
</dbReference>
<dbReference type="AlphaFoldDB" id="A0A285V673"/>
<dbReference type="InterPro" id="IPR012349">
    <property type="entry name" value="Split_barrel_FMN-bd"/>
</dbReference>